<dbReference type="InterPro" id="IPR017850">
    <property type="entry name" value="Alkaline_phosphatase_core_sf"/>
</dbReference>
<sequence length="714" mass="77940">MTDPVRRRLLAAAAAAGAGALLPPSIARALSIAPDVCSGTLQDVAHVVILMQENRSFDHYFGTLAGVRGFGDRFPIPAADAAGAARRNVWLQPRQDRSRMMAPFALDTAAHFGYMRVEGTPHSWPDAQHAWDHGRMADWPASKHDHSLGYYRRADIPFQFALAEAFTVCDAYHASMQAGTNPNRLFLWTGGNDPHARGGGPAVANSHDNFAELGGHPASYSWTTYTERLQRAGVSWQIYQDMADNFTDNPLAGFETFRQAYQAAPGHDSALRQRGVSTCGLDRLRHDVREGRLPQVSYLIAPAAASEHPGPSSPAQGAAYTAQVLDALTANPKVWSRTVLLLMFDENDGFFDHMPPPAPPSRDDSAPDGWAGASMVSTEGEYHLHPSPGNEKYDLPALRGRPYGLGPRVPLYVISPWSAGGWVDSEVFDHTSVIRLLEKRFGVPEPNISPWRRAVCGDLTSAFDFARVDQSEFLHRLPATAAAAARAAALPGRATPAGPADIEVSVQETGVRRSRALPYRWRVHGAIDTSAGKVALELINAGTAAAVLQVYDRHRLDRIPRRYTVAASGRLQDRWLPTETGAYDLWLLGPNGFHRHYCGRIDQGWIDAQVEPGPGDRIRLQLRNPGAAECRLQLGANAYAGVPEGQFMLAAGEQRVIEWASDPAGGWYDLRLTDPQRPDWQQRLAGRVETGRDSISDPAMGGAALLWQEPAAPR</sequence>
<dbReference type="InterPro" id="IPR006311">
    <property type="entry name" value="TAT_signal"/>
</dbReference>
<dbReference type="InterPro" id="IPR008475">
    <property type="entry name" value="PLipase_C_C"/>
</dbReference>
<dbReference type="PANTHER" id="PTHR31956:SF36">
    <property type="entry name" value="NON-HEMOLYTIC PHOSPHOLIPASE C"/>
    <property type="match status" value="1"/>
</dbReference>
<feature type="domain" description="Bacterial phospholipase C C-terminal" evidence="5">
    <location>
        <begin position="616"/>
        <end position="687"/>
    </location>
</feature>
<dbReference type="Gene3D" id="3.40.720.10">
    <property type="entry name" value="Alkaline Phosphatase, subunit A"/>
    <property type="match status" value="2"/>
</dbReference>
<feature type="signal peptide" evidence="4">
    <location>
        <begin position="1"/>
        <end position="29"/>
    </location>
</feature>
<evidence type="ECO:0000256" key="3">
    <source>
        <dbReference type="ARBA" id="ARBA00022801"/>
    </source>
</evidence>
<feature type="chain" id="PRO_5012696300" description="phospholipase C" evidence="4">
    <location>
        <begin position="30"/>
        <end position="714"/>
    </location>
</feature>
<dbReference type="RefSeq" id="WP_097122800.1">
    <property type="nucleotide sequence ID" value="NZ_OCND01000007.1"/>
</dbReference>
<dbReference type="OrthoDB" id="9770871at2"/>
<dbReference type="PROSITE" id="PS51318">
    <property type="entry name" value="TAT"/>
    <property type="match status" value="1"/>
</dbReference>
<reference evidence="6 7" key="1">
    <citation type="submission" date="2017-09" db="EMBL/GenBank/DDBJ databases">
        <authorList>
            <person name="Ehlers B."/>
            <person name="Leendertz F.H."/>
        </authorList>
    </citation>
    <scope>NUCLEOTIDE SEQUENCE [LARGE SCALE GENOMIC DNA]</scope>
    <source>
        <strain evidence="6 7">CGMCC 1.10978</strain>
    </source>
</reference>
<comment type="similarity">
    <text evidence="1">Belongs to the bacterial phospholipase C family.</text>
</comment>
<protein>
    <recommendedName>
        <fullName evidence="2">phospholipase C</fullName>
        <ecNumber evidence="2">3.1.4.3</ecNumber>
    </recommendedName>
</protein>
<dbReference type="CDD" id="cd16014">
    <property type="entry name" value="PLC"/>
    <property type="match status" value="1"/>
</dbReference>
<dbReference type="InterPro" id="IPR007312">
    <property type="entry name" value="Phosphoesterase"/>
</dbReference>
<gene>
    <name evidence="6" type="ORF">SAMN06296416_107235</name>
</gene>
<dbReference type="Proteomes" id="UP000219374">
    <property type="component" value="Unassembled WGS sequence"/>
</dbReference>
<dbReference type="EC" id="3.1.4.3" evidence="2"/>
<name>A0A286DAI8_9GAMM</name>
<dbReference type="EMBL" id="OCND01000007">
    <property type="protein sequence ID" value="SOD55658.1"/>
    <property type="molecule type" value="Genomic_DNA"/>
</dbReference>
<evidence type="ECO:0000313" key="6">
    <source>
        <dbReference type="EMBL" id="SOD55658.1"/>
    </source>
</evidence>
<dbReference type="InterPro" id="IPR017767">
    <property type="entry name" value="PC-PLC"/>
</dbReference>
<accession>A0A286DAI8</accession>
<dbReference type="Pfam" id="PF04185">
    <property type="entry name" value="Phosphoesterase"/>
    <property type="match status" value="1"/>
</dbReference>
<dbReference type="GO" id="GO:0034480">
    <property type="term" value="F:phosphatidylcholine phospholipase C activity"/>
    <property type="evidence" value="ECO:0007669"/>
    <property type="project" value="UniProtKB-EC"/>
</dbReference>
<keyword evidence="3" id="KW-0378">Hydrolase</keyword>
<evidence type="ECO:0000313" key="7">
    <source>
        <dbReference type="Proteomes" id="UP000219374"/>
    </source>
</evidence>
<evidence type="ECO:0000256" key="4">
    <source>
        <dbReference type="SAM" id="SignalP"/>
    </source>
</evidence>
<dbReference type="AlphaFoldDB" id="A0A286DAI8"/>
<evidence type="ECO:0000256" key="2">
    <source>
        <dbReference type="ARBA" id="ARBA00012018"/>
    </source>
</evidence>
<dbReference type="Pfam" id="PF05506">
    <property type="entry name" value="PLipase_C_C"/>
    <property type="match status" value="2"/>
</dbReference>
<organism evidence="6 7">
    <name type="scientific">Pseudoxanthomonas wuyuanensis</name>
    <dbReference type="NCBI Taxonomy" id="1073196"/>
    <lineage>
        <taxon>Bacteria</taxon>
        <taxon>Pseudomonadati</taxon>
        <taxon>Pseudomonadota</taxon>
        <taxon>Gammaproteobacteria</taxon>
        <taxon>Lysobacterales</taxon>
        <taxon>Lysobacteraceae</taxon>
        <taxon>Pseudoxanthomonas</taxon>
    </lineage>
</organism>
<keyword evidence="7" id="KW-1185">Reference proteome</keyword>
<evidence type="ECO:0000256" key="1">
    <source>
        <dbReference type="ARBA" id="ARBA00009717"/>
    </source>
</evidence>
<proteinExistence type="inferred from homology"/>
<dbReference type="PANTHER" id="PTHR31956">
    <property type="entry name" value="NON-SPECIFIC PHOSPHOLIPASE C4-RELATED"/>
    <property type="match status" value="1"/>
</dbReference>
<feature type="domain" description="Bacterial phospholipase C C-terminal" evidence="5">
    <location>
        <begin position="514"/>
        <end position="600"/>
    </location>
</feature>
<evidence type="ECO:0000259" key="5">
    <source>
        <dbReference type="Pfam" id="PF05506"/>
    </source>
</evidence>
<dbReference type="NCBIfam" id="TIGR03396">
    <property type="entry name" value="PC_PLC"/>
    <property type="match status" value="1"/>
</dbReference>
<keyword evidence="4" id="KW-0732">Signal</keyword>
<dbReference type="GO" id="GO:0016042">
    <property type="term" value="P:lipid catabolic process"/>
    <property type="evidence" value="ECO:0007669"/>
    <property type="project" value="InterPro"/>
</dbReference>